<organism evidence="1 2">
    <name type="scientific">Lactobacillus phage Bacchae</name>
    <dbReference type="NCBI Taxonomy" id="2079429"/>
    <lineage>
        <taxon>Viruses</taxon>
        <taxon>Duplodnaviria</taxon>
        <taxon>Heunggongvirae</taxon>
        <taxon>Uroviricota</taxon>
        <taxon>Caudoviricetes</taxon>
        <taxon>Herelleviridae</taxon>
        <taxon>Harbinvirus</taxon>
        <taxon>Harbinvirus bacchae</taxon>
    </lineage>
</organism>
<dbReference type="Proteomes" id="UP000241463">
    <property type="component" value="Segment"/>
</dbReference>
<dbReference type="KEGG" id="vg:54988510"/>
<protein>
    <submittedName>
        <fullName evidence="1">Baseplate protein</fullName>
    </submittedName>
</protein>
<dbReference type="InterPro" id="IPR020288">
    <property type="entry name" value="Sheath_initiator"/>
</dbReference>
<evidence type="ECO:0000313" key="1">
    <source>
        <dbReference type="EMBL" id="AUV59961.1"/>
    </source>
</evidence>
<dbReference type="SUPFAM" id="SSF160719">
    <property type="entry name" value="gpW/gp25-like"/>
    <property type="match status" value="1"/>
</dbReference>
<accession>A0A2K9VCK8</accession>
<reference evidence="1 2" key="1">
    <citation type="submission" date="2018-01" db="EMBL/GenBank/DDBJ databases">
        <title>Lactobacillus phages that infect wine-derived L. plantarum strains.</title>
        <authorList>
            <person name="Kyrkou I."/>
            <person name="Hestbjerg Hansen L."/>
        </authorList>
    </citation>
    <scope>NUCLEOTIDE SEQUENCE [LARGE SCALE GENOMIC DNA]</scope>
</reference>
<dbReference type="RefSeq" id="YP_009798065.1">
    <property type="nucleotide sequence ID" value="NC_047924.1"/>
</dbReference>
<evidence type="ECO:0000313" key="2">
    <source>
        <dbReference type="Proteomes" id="UP000241463"/>
    </source>
</evidence>
<dbReference type="GeneID" id="54988510"/>
<keyword evidence="2" id="KW-1185">Reference proteome</keyword>
<proteinExistence type="predicted"/>
<sequence>MATFYKQYVIKKDDTVQSIAFSQLGSTDYWTDLVEQNNLVYPYIVATNADRMKDPEHLLSYGDRMFLPVSNSIADLNLSNVNAYNQNQIYDVAMGMDLGLGIDATNGYDESIAKLTSDGQDLTSVSGVNNLKQSIALRLLTRRGTLLNHPNYGTDLMNYIGENITTETLQLLKVEIKRTVSTDERVSSVAINKAYLNGPKALIVVEITPISSGEAFKLFVERSENGTVKIR</sequence>
<dbReference type="EMBL" id="MG765277">
    <property type="protein sequence ID" value="AUV59961.1"/>
    <property type="molecule type" value="Genomic_DNA"/>
</dbReference>
<dbReference type="Pfam" id="PF10934">
    <property type="entry name" value="Sheath_initiator"/>
    <property type="match status" value="1"/>
</dbReference>
<dbReference type="Gene3D" id="3.10.450.40">
    <property type="match status" value="1"/>
</dbReference>
<name>A0A2K9VCK8_9CAUD</name>